<dbReference type="RefSeq" id="WP_184692038.1">
    <property type="nucleotide sequence ID" value="NZ_JACIIJ010000001.1"/>
</dbReference>
<evidence type="ECO:0000256" key="1">
    <source>
        <dbReference type="ARBA" id="ARBA00004651"/>
    </source>
</evidence>
<proteinExistence type="predicted"/>
<feature type="chain" id="PRO_5031123320" evidence="7">
    <location>
        <begin position="22"/>
        <end position="300"/>
    </location>
</feature>
<feature type="transmembrane region" description="Helical" evidence="6">
    <location>
        <begin position="188"/>
        <end position="205"/>
    </location>
</feature>
<keyword evidence="4 6" id="KW-1133">Transmembrane helix</keyword>
<feature type="transmembrane region" description="Helical" evidence="6">
    <location>
        <begin position="107"/>
        <end position="129"/>
    </location>
</feature>
<dbReference type="GO" id="GO:0005886">
    <property type="term" value="C:plasma membrane"/>
    <property type="evidence" value="ECO:0007669"/>
    <property type="project" value="UniProtKB-SubCell"/>
</dbReference>
<feature type="transmembrane region" description="Helical" evidence="6">
    <location>
        <begin position="259"/>
        <end position="284"/>
    </location>
</feature>
<dbReference type="InterPro" id="IPR019108">
    <property type="entry name" value="Caa3_assmbl_CtaG-rel"/>
</dbReference>
<comment type="caution">
    <text evidence="8">The sequence shown here is derived from an EMBL/GenBank/DDBJ whole genome shotgun (WGS) entry which is preliminary data.</text>
</comment>
<keyword evidence="2" id="KW-1003">Cell membrane</keyword>
<dbReference type="Proteomes" id="UP000517187">
    <property type="component" value="Unassembled WGS sequence"/>
</dbReference>
<evidence type="ECO:0000256" key="5">
    <source>
        <dbReference type="ARBA" id="ARBA00023136"/>
    </source>
</evidence>
<evidence type="ECO:0000256" key="2">
    <source>
        <dbReference type="ARBA" id="ARBA00022475"/>
    </source>
</evidence>
<protein>
    <submittedName>
        <fullName evidence="8">Cytochrome c oxidase assembly factor CtaG</fullName>
    </submittedName>
</protein>
<evidence type="ECO:0000256" key="6">
    <source>
        <dbReference type="SAM" id="Phobius"/>
    </source>
</evidence>
<comment type="subcellular location">
    <subcellularLocation>
        <location evidence="1">Cell membrane</location>
        <topology evidence="1">Multi-pass membrane protein</topology>
    </subcellularLocation>
</comment>
<reference evidence="8 9" key="1">
    <citation type="submission" date="2020-08" db="EMBL/GenBank/DDBJ databases">
        <title>Genomic Encyclopedia of Type Strains, Phase IV (KMG-V): Genome sequencing to study the core and pangenomes of soil and plant-associated prokaryotes.</title>
        <authorList>
            <person name="Whitman W."/>
        </authorList>
    </citation>
    <scope>NUCLEOTIDE SEQUENCE [LARGE SCALE GENOMIC DNA]</scope>
    <source>
        <strain evidence="8 9">SEMIA 4011</strain>
    </source>
</reference>
<evidence type="ECO:0000256" key="4">
    <source>
        <dbReference type="ARBA" id="ARBA00022989"/>
    </source>
</evidence>
<evidence type="ECO:0000313" key="8">
    <source>
        <dbReference type="EMBL" id="MBB6219307.1"/>
    </source>
</evidence>
<dbReference type="AlphaFoldDB" id="A0A7W9ZPK0"/>
<evidence type="ECO:0000256" key="7">
    <source>
        <dbReference type="SAM" id="SignalP"/>
    </source>
</evidence>
<name>A0A7W9ZPK0_RHILE</name>
<keyword evidence="7" id="KW-0732">Signal</keyword>
<accession>A0A7W9ZPK0</accession>
<keyword evidence="3 6" id="KW-0812">Transmembrane</keyword>
<feature type="transmembrane region" description="Helical" evidence="6">
    <location>
        <begin position="71"/>
        <end position="92"/>
    </location>
</feature>
<dbReference type="Pfam" id="PF09678">
    <property type="entry name" value="Caa3_CtaG"/>
    <property type="match status" value="1"/>
</dbReference>
<organism evidence="8 9">
    <name type="scientific">Rhizobium leguminosarum</name>
    <dbReference type="NCBI Taxonomy" id="384"/>
    <lineage>
        <taxon>Bacteria</taxon>
        <taxon>Pseudomonadati</taxon>
        <taxon>Pseudomonadota</taxon>
        <taxon>Alphaproteobacteria</taxon>
        <taxon>Hyphomicrobiales</taxon>
        <taxon>Rhizobiaceae</taxon>
        <taxon>Rhizobium/Agrobacterium group</taxon>
        <taxon>Rhizobium</taxon>
    </lineage>
</organism>
<feature type="transmembrane region" description="Helical" evidence="6">
    <location>
        <begin position="37"/>
        <end position="59"/>
    </location>
</feature>
<evidence type="ECO:0000256" key="3">
    <source>
        <dbReference type="ARBA" id="ARBA00022692"/>
    </source>
</evidence>
<feature type="transmembrane region" description="Helical" evidence="6">
    <location>
        <begin position="149"/>
        <end position="168"/>
    </location>
</feature>
<feature type="transmembrane region" description="Helical" evidence="6">
    <location>
        <begin position="217"/>
        <end position="239"/>
    </location>
</feature>
<gene>
    <name evidence="8" type="ORF">GGE66_000251</name>
</gene>
<dbReference type="EMBL" id="JACIIJ010000001">
    <property type="protein sequence ID" value="MBB6219307.1"/>
    <property type="molecule type" value="Genomic_DNA"/>
</dbReference>
<sequence length="300" mass="32642">MKTRSAIIILAATAISHPAIAHDGHAHSGAFPWTLDPWILAPLVLSAILYGCGSLRLLARAAASRHAFSHRMASFWAGWFVLAGALVSPLHWLGEHLFTVHMIEHELVMAVSAPLIVLARSPAMLLWSLPRVVRRRIGQALASKAVSRIWTFLSNGTIATLAHGAAIWAWHAPVLFDAAIESFPLHRLQHLCFFMTAILFWWSVIWKTNRGLAAWHLFLTMLHMSILGALIALSPKVLYGLQTQTSGDWGLSPLEDEQMAGLVMWVPAGIVYAAAALALVALWIRDSAKGGAGGTRIVAS</sequence>
<feature type="signal peptide" evidence="7">
    <location>
        <begin position="1"/>
        <end position="21"/>
    </location>
</feature>
<keyword evidence="5 6" id="KW-0472">Membrane</keyword>
<evidence type="ECO:0000313" key="9">
    <source>
        <dbReference type="Proteomes" id="UP000517187"/>
    </source>
</evidence>